<dbReference type="PROSITE" id="PS51318">
    <property type="entry name" value="TAT"/>
    <property type="match status" value="1"/>
</dbReference>
<organism evidence="3 4">
    <name type="scientific">Ottowia pentelensis</name>
    <dbReference type="NCBI Taxonomy" id="511108"/>
    <lineage>
        <taxon>Bacteria</taxon>
        <taxon>Pseudomonadati</taxon>
        <taxon>Pseudomonadota</taxon>
        <taxon>Betaproteobacteria</taxon>
        <taxon>Burkholderiales</taxon>
        <taxon>Comamonadaceae</taxon>
        <taxon>Ottowia</taxon>
    </lineage>
</organism>
<evidence type="ECO:0000256" key="1">
    <source>
        <dbReference type="ARBA" id="ARBA00006987"/>
    </source>
</evidence>
<accession>A0ABV6PWX2</accession>
<protein>
    <submittedName>
        <fullName evidence="3">Bug family tripartite tricarboxylate transporter substrate binding protein</fullName>
    </submittedName>
</protein>
<name>A0ABV6PWX2_9BURK</name>
<dbReference type="SUPFAM" id="SSF53850">
    <property type="entry name" value="Periplasmic binding protein-like II"/>
    <property type="match status" value="1"/>
</dbReference>
<feature type="chain" id="PRO_5045848308" evidence="2">
    <location>
        <begin position="26"/>
        <end position="323"/>
    </location>
</feature>
<dbReference type="PIRSF" id="PIRSF017082">
    <property type="entry name" value="YflP"/>
    <property type="match status" value="1"/>
</dbReference>
<gene>
    <name evidence="3" type="ORF">ACFFGG_17505</name>
</gene>
<dbReference type="EMBL" id="JBHLTN010000043">
    <property type="protein sequence ID" value="MFC0594348.1"/>
    <property type="molecule type" value="Genomic_DNA"/>
</dbReference>
<dbReference type="CDD" id="cd13579">
    <property type="entry name" value="PBP2_Bug_NagM"/>
    <property type="match status" value="1"/>
</dbReference>
<evidence type="ECO:0000256" key="2">
    <source>
        <dbReference type="SAM" id="SignalP"/>
    </source>
</evidence>
<evidence type="ECO:0000313" key="4">
    <source>
        <dbReference type="Proteomes" id="UP001589834"/>
    </source>
</evidence>
<dbReference type="RefSeq" id="WP_377485018.1">
    <property type="nucleotide sequence ID" value="NZ_JBHLTN010000043.1"/>
</dbReference>
<dbReference type="InterPro" id="IPR005064">
    <property type="entry name" value="BUG"/>
</dbReference>
<comment type="caution">
    <text evidence="3">The sequence shown here is derived from an EMBL/GenBank/DDBJ whole genome shotgun (WGS) entry which is preliminary data.</text>
</comment>
<dbReference type="Proteomes" id="UP001589834">
    <property type="component" value="Unassembled WGS sequence"/>
</dbReference>
<proteinExistence type="inferred from homology"/>
<reference evidence="3 4" key="1">
    <citation type="submission" date="2024-09" db="EMBL/GenBank/DDBJ databases">
        <authorList>
            <person name="Sun Q."/>
            <person name="Mori K."/>
        </authorList>
    </citation>
    <scope>NUCLEOTIDE SEQUENCE [LARGE SCALE GENOMIC DNA]</scope>
    <source>
        <strain evidence="3 4">NCAIM B.02336</strain>
    </source>
</reference>
<keyword evidence="2" id="KW-0732">Signal</keyword>
<evidence type="ECO:0000313" key="3">
    <source>
        <dbReference type="EMBL" id="MFC0594348.1"/>
    </source>
</evidence>
<comment type="similarity">
    <text evidence="1">Belongs to the UPF0065 (bug) family.</text>
</comment>
<dbReference type="Gene3D" id="3.40.190.150">
    <property type="entry name" value="Bordetella uptake gene, domain 1"/>
    <property type="match status" value="1"/>
</dbReference>
<sequence length="323" mass="34244">MLDRRQFCSALVSTAALAGAPAAWAQGEGPIHLLVGFPAGGGSDAIARLLAEKLQAELGRTVLVDNRPGAGGQIAAQQLKTARADGSTLFLSHDHTISILPQVVKKPGFDPHADFDPVGGLATFVNGLAVSGGTPARSLPAFIDWVKARGGQAPIGIPAPASTPEFLVQLLARTYGLKLTPVPYKGSAPMMSDMLGNQIPAGIGSVPDFIEYQRAGKLHMIGVLGGQRQAALPQVPTFAELGIKGLEDTPYYGIWAPKGTPADFVNRFTRALEKALAVPEVHQQLTDMGLTVGYMTPRQLGEREHAYTRVWTRIIQDSGFQPQ</sequence>
<dbReference type="InterPro" id="IPR042100">
    <property type="entry name" value="Bug_dom1"/>
</dbReference>
<dbReference type="PANTHER" id="PTHR42928:SF5">
    <property type="entry name" value="BLR1237 PROTEIN"/>
    <property type="match status" value="1"/>
</dbReference>
<feature type="signal peptide" evidence="2">
    <location>
        <begin position="1"/>
        <end position="25"/>
    </location>
</feature>
<keyword evidence="4" id="KW-1185">Reference proteome</keyword>
<dbReference type="Pfam" id="PF03401">
    <property type="entry name" value="TctC"/>
    <property type="match status" value="1"/>
</dbReference>
<dbReference type="InterPro" id="IPR006311">
    <property type="entry name" value="TAT_signal"/>
</dbReference>
<dbReference type="PANTHER" id="PTHR42928">
    <property type="entry name" value="TRICARBOXYLATE-BINDING PROTEIN"/>
    <property type="match status" value="1"/>
</dbReference>
<dbReference type="Gene3D" id="3.40.190.10">
    <property type="entry name" value="Periplasmic binding protein-like II"/>
    <property type="match status" value="1"/>
</dbReference>